<name>A0ABV7HCN1_9GAMM</name>
<sequence length="412" mass="47237">MKTLLVIGYVWPEPKSSAAGSRMMQLLNGFQQAGYQIHYASPAEFSAHAEDLSDYGITSSSIELNSSSFDQFLLEQKPAAVMFDRFMMEEQFGWRVEKHCPDALRILDTEDLHCLRHARHQACKAGASIQKTLNISNEFLYSDLAKREIASILRCDLSLMISEAEMRLLTERFNVPSEIIHYIPFFRPIPNDSLWLDFEERQHFVSIGNFRHEPNWNAVRYLKENIWPAIRKKLPDAELHVYGAYPPKKATQLHNEKQGFLVKGWAEDAYEVVSNARVLLAPLRFGAGLKGKLVDAAECGTPAVTSSIGAEGMYQNHIPVLIEDTADAFAECAVSLYQDQQRWKTLQNECLPMIKERFDEAQHIQEFLNRLADQEQNLSQYRLTNFTGAMLRHHSMKSTQYMAQWIEAKNKL</sequence>
<accession>A0ABV7HCN1</accession>
<dbReference type="Gene3D" id="3.40.50.2000">
    <property type="entry name" value="Glycogen Phosphorylase B"/>
    <property type="match status" value="1"/>
</dbReference>
<protein>
    <submittedName>
        <fullName evidence="1">Glycosyltransferase family 4 protein</fullName>
        <ecNumber evidence="1">2.4.-.-</ecNumber>
    </submittedName>
</protein>
<dbReference type="Pfam" id="PF13692">
    <property type="entry name" value="Glyco_trans_1_4"/>
    <property type="match status" value="1"/>
</dbReference>
<dbReference type="Proteomes" id="UP001595476">
    <property type="component" value="Unassembled WGS sequence"/>
</dbReference>
<dbReference type="PANTHER" id="PTHR12526">
    <property type="entry name" value="GLYCOSYLTRANSFERASE"/>
    <property type="match status" value="1"/>
</dbReference>
<dbReference type="GO" id="GO:0016757">
    <property type="term" value="F:glycosyltransferase activity"/>
    <property type="evidence" value="ECO:0007669"/>
    <property type="project" value="UniProtKB-KW"/>
</dbReference>
<dbReference type="EC" id="2.4.-.-" evidence="1"/>
<dbReference type="SUPFAM" id="SSF53756">
    <property type="entry name" value="UDP-Glycosyltransferase/glycogen phosphorylase"/>
    <property type="match status" value="1"/>
</dbReference>
<gene>
    <name evidence="1" type="ORF">ACFOEK_11505</name>
</gene>
<evidence type="ECO:0000313" key="2">
    <source>
        <dbReference type="Proteomes" id="UP001595476"/>
    </source>
</evidence>
<keyword evidence="1" id="KW-0328">Glycosyltransferase</keyword>
<proteinExistence type="predicted"/>
<organism evidence="1 2">
    <name type="scientific">Litoribrevibacter euphylliae</name>
    <dbReference type="NCBI Taxonomy" id="1834034"/>
    <lineage>
        <taxon>Bacteria</taxon>
        <taxon>Pseudomonadati</taxon>
        <taxon>Pseudomonadota</taxon>
        <taxon>Gammaproteobacteria</taxon>
        <taxon>Oceanospirillales</taxon>
        <taxon>Oceanospirillaceae</taxon>
        <taxon>Litoribrevibacter</taxon>
    </lineage>
</organism>
<comment type="caution">
    <text evidence="1">The sequence shown here is derived from an EMBL/GenBank/DDBJ whole genome shotgun (WGS) entry which is preliminary data.</text>
</comment>
<evidence type="ECO:0000313" key="1">
    <source>
        <dbReference type="EMBL" id="MFC3151653.1"/>
    </source>
</evidence>
<dbReference type="PANTHER" id="PTHR12526:SF584">
    <property type="entry name" value="GLYCOSYLTRANSFERASE"/>
    <property type="match status" value="1"/>
</dbReference>
<keyword evidence="1" id="KW-0808">Transferase</keyword>
<dbReference type="CDD" id="cd03801">
    <property type="entry name" value="GT4_PimA-like"/>
    <property type="match status" value="1"/>
</dbReference>
<keyword evidence="2" id="KW-1185">Reference proteome</keyword>
<dbReference type="EMBL" id="JBHRSZ010000004">
    <property type="protein sequence ID" value="MFC3151653.1"/>
    <property type="molecule type" value="Genomic_DNA"/>
</dbReference>
<dbReference type="RefSeq" id="WP_386720819.1">
    <property type="nucleotide sequence ID" value="NZ_JBHRSZ010000004.1"/>
</dbReference>
<reference evidence="2" key="1">
    <citation type="journal article" date="2019" name="Int. J. Syst. Evol. Microbiol.">
        <title>The Global Catalogue of Microorganisms (GCM) 10K type strain sequencing project: providing services to taxonomists for standard genome sequencing and annotation.</title>
        <authorList>
            <consortium name="The Broad Institute Genomics Platform"/>
            <consortium name="The Broad Institute Genome Sequencing Center for Infectious Disease"/>
            <person name="Wu L."/>
            <person name="Ma J."/>
        </authorList>
    </citation>
    <scope>NUCLEOTIDE SEQUENCE [LARGE SCALE GENOMIC DNA]</scope>
    <source>
        <strain evidence="2">KCTC 52438</strain>
    </source>
</reference>